<accession>A0A7L3G2Q3</accession>
<reference evidence="2 3" key="1">
    <citation type="submission" date="2019-09" db="EMBL/GenBank/DDBJ databases">
        <title>Bird 10,000 Genomes (B10K) Project - Family phase.</title>
        <authorList>
            <person name="Zhang G."/>
        </authorList>
    </citation>
    <scope>NUCLEOTIDE SEQUENCE [LARGE SCALE GENOMIC DNA]</scope>
    <source>
        <strain evidence="2">B10K-DU-029-28</strain>
    </source>
</reference>
<dbReference type="InterPro" id="IPR007174">
    <property type="entry name" value="Las1"/>
</dbReference>
<dbReference type="Pfam" id="PF04031">
    <property type="entry name" value="Las1"/>
    <property type="match status" value="1"/>
</dbReference>
<evidence type="ECO:0000313" key="2">
    <source>
        <dbReference type="EMBL" id="NXT86567.1"/>
    </source>
</evidence>
<evidence type="ECO:0000256" key="1">
    <source>
        <dbReference type="SAM" id="MobiDB-lite"/>
    </source>
</evidence>
<dbReference type="GO" id="GO:0000470">
    <property type="term" value="P:maturation of LSU-rRNA"/>
    <property type="evidence" value="ECO:0007669"/>
    <property type="project" value="TreeGrafter"/>
</dbReference>
<feature type="non-terminal residue" evidence="2">
    <location>
        <position position="1"/>
    </location>
</feature>
<dbReference type="PANTHER" id="PTHR15002:SF0">
    <property type="entry name" value="RIBOSOMAL BIOGENESIS PROTEIN LAS1L"/>
    <property type="match status" value="1"/>
</dbReference>
<dbReference type="GO" id="GO:0000460">
    <property type="term" value="P:maturation of 5.8S rRNA"/>
    <property type="evidence" value="ECO:0007669"/>
    <property type="project" value="TreeGrafter"/>
</dbReference>
<protein>
    <submittedName>
        <fullName evidence="2">LAS1L protein</fullName>
    </submittedName>
</protein>
<gene>
    <name evidence="2" type="primary">Las1l</name>
    <name evidence="2" type="ORF">ANHRUF_R10473</name>
</gene>
<dbReference type="AlphaFoldDB" id="A0A7L3G2Q3"/>
<name>A0A7L3G2Q3_9AVES</name>
<feature type="region of interest" description="Disordered" evidence="1">
    <location>
        <begin position="123"/>
        <end position="147"/>
    </location>
</feature>
<dbReference type="OrthoDB" id="10263222at2759"/>
<proteinExistence type="predicted"/>
<comment type="caution">
    <text evidence="2">The sequence shown here is derived from an EMBL/GenBank/DDBJ whole genome shotgun (WGS) entry which is preliminary data.</text>
</comment>
<dbReference type="PANTHER" id="PTHR15002">
    <property type="entry name" value="RIBOSOMAL BIOGENESIS PROTEIN LAS1L"/>
    <property type="match status" value="1"/>
</dbReference>
<dbReference type="GO" id="GO:0004519">
    <property type="term" value="F:endonuclease activity"/>
    <property type="evidence" value="ECO:0007669"/>
    <property type="project" value="InterPro"/>
</dbReference>
<dbReference type="GO" id="GO:0030687">
    <property type="term" value="C:preribosome, large subunit precursor"/>
    <property type="evidence" value="ECO:0007669"/>
    <property type="project" value="TreeGrafter"/>
</dbReference>
<keyword evidence="3" id="KW-1185">Reference proteome</keyword>
<organism evidence="2 3">
    <name type="scientific">Anhinga rufa</name>
    <name type="common">African darter</name>
    <dbReference type="NCBI Taxonomy" id="317792"/>
    <lineage>
        <taxon>Eukaryota</taxon>
        <taxon>Metazoa</taxon>
        <taxon>Chordata</taxon>
        <taxon>Craniata</taxon>
        <taxon>Vertebrata</taxon>
        <taxon>Euteleostomi</taxon>
        <taxon>Archelosauria</taxon>
        <taxon>Archosauria</taxon>
        <taxon>Dinosauria</taxon>
        <taxon>Saurischia</taxon>
        <taxon>Theropoda</taxon>
        <taxon>Coelurosauria</taxon>
        <taxon>Aves</taxon>
        <taxon>Neognathae</taxon>
        <taxon>Neoaves</taxon>
        <taxon>Aequornithes</taxon>
        <taxon>Suliformes</taxon>
        <taxon>Anhingidae</taxon>
        <taxon>Anhinga</taxon>
    </lineage>
</organism>
<dbReference type="Proteomes" id="UP000528690">
    <property type="component" value="Unassembled WGS sequence"/>
</dbReference>
<feature type="non-terminal residue" evidence="2">
    <location>
        <position position="147"/>
    </location>
</feature>
<sequence length="147" mass="16959">LSCFTFRYGPKMPLAVDCTAELIRCKVLDSSGRLKSHELILSYGLALVRFVNLITERKQKMVSIPLRQLAREVDIPIWVVDLRHELTHGKLPRLALCRKGCDVVLDWLRKTYWSRQLGNNLCEESEDEEEEQEGVEANAELDSDAWE</sequence>
<evidence type="ECO:0000313" key="3">
    <source>
        <dbReference type="Proteomes" id="UP000528690"/>
    </source>
</evidence>
<dbReference type="GO" id="GO:0090730">
    <property type="term" value="C:Las1 complex"/>
    <property type="evidence" value="ECO:0007669"/>
    <property type="project" value="InterPro"/>
</dbReference>
<dbReference type="EMBL" id="VZTV01002373">
    <property type="protein sequence ID" value="NXT86567.1"/>
    <property type="molecule type" value="Genomic_DNA"/>
</dbReference>